<evidence type="ECO:0000313" key="3">
    <source>
        <dbReference type="Proteomes" id="UP000818029"/>
    </source>
</evidence>
<evidence type="ECO:0000313" key="4">
    <source>
        <dbReference type="RefSeq" id="XP_040938087.1"/>
    </source>
</evidence>
<feature type="coiled-coil region" evidence="1">
    <location>
        <begin position="377"/>
        <end position="425"/>
    </location>
</feature>
<dbReference type="InterPro" id="IPR056647">
    <property type="entry name" value="DUF7745"/>
</dbReference>
<organism evidence="3 4">
    <name type="scientific">Gossypium hirsutum</name>
    <name type="common">Upland cotton</name>
    <name type="synonym">Gossypium mexicanum</name>
    <dbReference type="NCBI Taxonomy" id="3635"/>
    <lineage>
        <taxon>Eukaryota</taxon>
        <taxon>Viridiplantae</taxon>
        <taxon>Streptophyta</taxon>
        <taxon>Embryophyta</taxon>
        <taxon>Tracheophyta</taxon>
        <taxon>Spermatophyta</taxon>
        <taxon>Magnoliopsida</taxon>
        <taxon>eudicotyledons</taxon>
        <taxon>Gunneridae</taxon>
        <taxon>Pentapetalae</taxon>
        <taxon>rosids</taxon>
        <taxon>malvids</taxon>
        <taxon>Malvales</taxon>
        <taxon>Malvaceae</taxon>
        <taxon>Malvoideae</taxon>
        <taxon>Gossypium</taxon>
    </lineage>
</organism>
<dbReference type="Pfam" id="PF24924">
    <property type="entry name" value="DUF7745"/>
    <property type="match status" value="1"/>
</dbReference>
<dbReference type="GeneID" id="121210073"/>
<dbReference type="RefSeq" id="XP_040938087.1">
    <property type="nucleotide sequence ID" value="XM_041082153.1"/>
</dbReference>
<dbReference type="PANTHER" id="PTHR48200">
    <property type="entry name" value="PROTEIN, PUTATIVE-RELATED"/>
    <property type="match status" value="1"/>
</dbReference>
<sequence length="431" mass="49855">MRNEYLNIVEDNASVCAWSEETQLAKGDSVTEGYTSELCDFTRISSTQNEFQELKDIWAQWDDEAKQLFYQIYGDLPYLLGIEVDKHLFQTMVQFWNPAYSCFTFGEVDLVPSLEEYTTLIRCPKIQGNKAYVRATNPPTFVKKLMMITGVSEQWVVARIQQKGDSKCIPWASLRDFILAHPDIKKRVDVLALSMYGLVIFPKAMGHINEAVVDLFDRISKQNTLVPAILAETFRSLSACRRAGEGKQQLPPMRDDITEESFDWVPLPGIWGVVGYAPLLVLRQYKAEQFIPATQGLAQSDFSYKGDHYKKKMREIVEAWKKVCYVKILTKGPMTTLEYKGWFSNGVNDNTPRPSLEAARSMEESLRVIPTELEVIKQEFERKNLELGRKIERLEEEKMYLSLDVDVHRIEVEKERKEKRKIEEDRDDLKT</sequence>
<evidence type="ECO:0000259" key="2">
    <source>
        <dbReference type="Pfam" id="PF24924"/>
    </source>
</evidence>
<dbReference type="Proteomes" id="UP000818029">
    <property type="component" value="Chromosome A11"/>
</dbReference>
<keyword evidence="3" id="KW-1185">Reference proteome</keyword>
<keyword evidence="1" id="KW-0175">Coiled coil</keyword>
<gene>
    <name evidence="4" type="primary">LOC121210073</name>
</gene>
<protein>
    <recommendedName>
        <fullName evidence="2">DUF7745 domain-containing protein</fullName>
    </recommendedName>
</protein>
<feature type="domain" description="DUF7745" evidence="2">
    <location>
        <begin position="58"/>
        <end position="247"/>
    </location>
</feature>
<name>A0ABM2Z7C5_GOSHI</name>
<dbReference type="CDD" id="cd22249">
    <property type="entry name" value="UDM1_RNF168_RNF169-like"/>
    <property type="match status" value="1"/>
</dbReference>
<reference evidence="4" key="2">
    <citation type="submission" date="2025-08" db="UniProtKB">
        <authorList>
            <consortium name="RefSeq"/>
        </authorList>
    </citation>
    <scope>IDENTIFICATION</scope>
</reference>
<evidence type="ECO:0000256" key="1">
    <source>
        <dbReference type="SAM" id="Coils"/>
    </source>
</evidence>
<proteinExistence type="predicted"/>
<dbReference type="PANTHER" id="PTHR48200:SF1">
    <property type="entry name" value="AMINOTRANSFERASE-LIKE PLANT MOBILE DOMAIN-CONTAINING PROTEIN"/>
    <property type="match status" value="1"/>
</dbReference>
<accession>A0ABM2Z7C5</accession>
<reference evidence="3" key="1">
    <citation type="journal article" date="2020" name="Nat. Genet.">
        <title>Genomic diversifications of five Gossypium allopolyploid species and their impact on cotton improvement.</title>
        <authorList>
            <person name="Chen Z.J."/>
            <person name="Sreedasyam A."/>
            <person name="Ando A."/>
            <person name="Song Q."/>
            <person name="De Santiago L.M."/>
            <person name="Hulse-Kemp A.M."/>
            <person name="Ding M."/>
            <person name="Ye W."/>
            <person name="Kirkbride R.C."/>
            <person name="Jenkins J."/>
            <person name="Plott C."/>
            <person name="Lovell J."/>
            <person name="Lin Y.M."/>
            <person name="Vaughn R."/>
            <person name="Liu B."/>
            <person name="Simpson S."/>
            <person name="Scheffler B.E."/>
            <person name="Wen L."/>
            <person name="Saski C.A."/>
            <person name="Grover C.E."/>
            <person name="Hu G."/>
            <person name="Conover J.L."/>
            <person name="Carlson J.W."/>
            <person name="Shu S."/>
            <person name="Boston L.B."/>
            <person name="Williams M."/>
            <person name="Peterson D.G."/>
            <person name="McGee K."/>
            <person name="Jones D.C."/>
            <person name="Wendel J.F."/>
            <person name="Stelly D.M."/>
            <person name="Grimwood J."/>
            <person name="Schmutz J."/>
        </authorList>
    </citation>
    <scope>NUCLEOTIDE SEQUENCE [LARGE SCALE GENOMIC DNA]</scope>
    <source>
        <strain evidence="3">cv. TM-1</strain>
    </source>
</reference>